<evidence type="ECO:0000313" key="22">
    <source>
        <dbReference type="Proteomes" id="UP000319462"/>
    </source>
</evidence>
<dbReference type="AlphaFoldDB" id="A0A3P3YZZ4"/>
<dbReference type="Pfam" id="PF01457">
    <property type="entry name" value="Peptidase_M8"/>
    <property type="match status" value="2"/>
</dbReference>
<name>A0A3P3YZZ4_LEIBR</name>
<dbReference type="PRINTS" id="PR00782">
    <property type="entry name" value="LSHMANOLYSIN"/>
</dbReference>
<comment type="subcellular location">
    <subcellularLocation>
        <location evidence="3">Membrane</location>
    </subcellularLocation>
</comment>
<gene>
    <name evidence="21" type="ORF">LBRM2904_10.0740</name>
</gene>
<evidence type="ECO:0000256" key="15">
    <source>
        <dbReference type="ARBA" id="ARBA00023157"/>
    </source>
</evidence>
<evidence type="ECO:0000256" key="11">
    <source>
        <dbReference type="ARBA" id="ARBA00022889"/>
    </source>
</evidence>
<evidence type="ECO:0000313" key="21">
    <source>
        <dbReference type="EMBL" id="SYZ63446.1"/>
    </source>
</evidence>
<keyword evidence="14" id="KW-0865">Zymogen</keyword>
<feature type="binding site" evidence="18">
    <location>
        <position position="92"/>
    </location>
    <ligand>
        <name>Zn(2+)</name>
        <dbReference type="ChEBI" id="CHEBI:29105"/>
        <note>catalytic</note>
    </ligand>
</feature>
<dbReference type="Proteomes" id="UP000319462">
    <property type="component" value="Chromosome 10"/>
</dbReference>
<evidence type="ECO:0000256" key="19">
    <source>
        <dbReference type="RuleBase" id="RU366077"/>
    </source>
</evidence>
<keyword evidence="10 18" id="KW-0862">Zinc</keyword>
<comment type="function">
    <text evidence="2">Has an integral role during the infection of macrophages in the mammalian host.</text>
</comment>
<feature type="active site" evidence="17">
    <location>
        <position position="23"/>
    </location>
</feature>
<evidence type="ECO:0000256" key="10">
    <source>
        <dbReference type="ARBA" id="ARBA00022833"/>
    </source>
</evidence>
<dbReference type="GO" id="GO:0005737">
    <property type="term" value="C:cytoplasm"/>
    <property type="evidence" value="ECO:0007669"/>
    <property type="project" value="TreeGrafter"/>
</dbReference>
<reference evidence="21 22" key="1">
    <citation type="submission" date="2018-09" db="EMBL/GenBank/DDBJ databases">
        <authorList>
            <person name="Peiro R."/>
            <person name="Begona"/>
            <person name="Cbmso G."/>
            <person name="Lopez M."/>
            <person name="Gonzalez S."/>
        </authorList>
    </citation>
    <scope>NUCLEOTIDE SEQUENCE [LARGE SCALE GENOMIC DNA]</scope>
</reference>
<dbReference type="InterPro" id="IPR001577">
    <property type="entry name" value="Peptidase_M8"/>
</dbReference>
<evidence type="ECO:0000256" key="2">
    <source>
        <dbReference type="ARBA" id="ARBA00003364"/>
    </source>
</evidence>
<keyword evidence="8" id="KW-0732">Signal</keyword>
<feature type="binding site" evidence="18">
    <location>
        <position position="26"/>
    </location>
    <ligand>
        <name>Zn(2+)</name>
        <dbReference type="ChEBI" id="CHEBI:29105"/>
        <note>catalytic</note>
    </ligand>
</feature>
<keyword evidence="7 18" id="KW-0479">Metal-binding</keyword>
<organism evidence="21 22">
    <name type="scientific">Leishmania braziliensis MHOM/BR/75/M2904</name>
    <dbReference type="NCBI Taxonomy" id="420245"/>
    <lineage>
        <taxon>Eukaryota</taxon>
        <taxon>Discoba</taxon>
        <taxon>Euglenozoa</taxon>
        <taxon>Kinetoplastea</taxon>
        <taxon>Metakinetoplastina</taxon>
        <taxon>Trypanosomatida</taxon>
        <taxon>Trypanosomatidae</taxon>
        <taxon>Leishmaniinae</taxon>
        <taxon>Leishmania</taxon>
        <taxon>Leishmania braziliensis species complex</taxon>
    </lineage>
</organism>
<dbReference type="FunFam" id="3.90.132.10:FF:000001">
    <property type="entry name" value="leishmanolysin-like peptidase isoform X2"/>
    <property type="match status" value="1"/>
</dbReference>
<comment type="catalytic activity">
    <reaction evidence="1 19">
        <text>Preference for hydrophobic residues at P1 and P1' and basic residues at P2' and P3'. A model nonapeptide is cleaved at -Ala-Tyr-|-Leu-Lys-Lys-.</text>
        <dbReference type="EC" id="3.4.24.36"/>
    </reaction>
</comment>
<dbReference type="GO" id="GO:0007155">
    <property type="term" value="P:cell adhesion"/>
    <property type="evidence" value="ECO:0007669"/>
    <property type="project" value="UniProtKB-KW"/>
</dbReference>
<dbReference type="GO" id="GO:0046872">
    <property type="term" value="F:metal ion binding"/>
    <property type="evidence" value="ECO:0007669"/>
    <property type="project" value="UniProtKB-KW"/>
</dbReference>
<evidence type="ECO:0000256" key="8">
    <source>
        <dbReference type="ARBA" id="ARBA00022729"/>
    </source>
</evidence>
<evidence type="ECO:0000256" key="3">
    <source>
        <dbReference type="ARBA" id="ARBA00004370"/>
    </source>
</evidence>
<evidence type="ECO:0000256" key="5">
    <source>
        <dbReference type="ARBA" id="ARBA00012397"/>
    </source>
</evidence>
<evidence type="ECO:0000256" key="12">
    <source>
        <dbReference type="ARBA" id="ARBA00023049"/>
    </source>
</evidence>
<dbReference type="PANTHER" id="PTHR10942">
    <property type="entry name" value="LEISHMANOLYSIN-LIKE PEPTIDASE"/>
    <property type="match status" value="1"/>
</dbReference>
<accession>A0A3P3YZZ4</accession>
<keyword evidence="6 19" id="KW-0645">Protease</keyword>
<dbReference type="EC" id="3.4.24.36" evidence="5 19"/>
<evidence type="ECO:0000256" key="6">
    <source>
        <dbReference type="ARBA" id="ARBA00022670"/>
    </source>
</evidence>
<dbReference type="GO" id="GO:0016020">
    <property type="term" value="C:membrane"/>
    <property type="evidence" value="ECO:0007669"/>
    <property type="project" value="UniProtKB-SubCell"/>
</dbReference>
<evidence type="ECO:0000256" key="17">
    <source>
        <dbReference type="PIRSR" id="PIRSR601577-1"/>
    </source>
</evidence>
<evidence type="ECO:0000256" key="20">
    <source>
        <dbReference type="SAM" id="MobiDB-lite"/>
    </source>
</evidence>
<evidence type="ECO:0000256" key="16">
    <source>
        <dbReference type="ARBA" id="ARBA00023180"/>
    </source>
</evidence>
<evidence type="ECO:0000256" key="1">
    <source>
        <dbReference type="ARBA" id="ARBA00001249"/>
    </source>
</evidence>
<keyword evidence="13" id="KW-0472">Membrane</keyword>
<dbReference type="Gene3D" id="3.90.132.10">
    <property type="entry name" value="Leishmanolysin , domain 2"/>
    <property type="match status" value="1"/>
</dbReference>
<comment type="cofactor">
    <cofactor evidence="18 19">
        <name>Zn(2+)</name>
        <dbReference type="ChEBI" id="CHEBI:29105"/>
    </cofactor>
    <text evidence="18 19">Binds 1 zinc ion per subunit.</text>
</comment>
<keyword evidence="16" id="KW-0325">Glycoprotein</keyword>
<keyword evidence="15" id="KW-1015">Disulfide bond</keyword>
<dbReference type="GO" id="GO:0006508">
    <property type="term" value="P:proteolysis"/>
    <property type="evidence" value="ECO:0007669"/>
    <property type="project" value="UniProtKB-KW"/>
</dbReference>
<feature type="region of interest" description="Disordered" evidence="20">
    <location>
        <begin position="331"/>
        <end position="354"/>
    </location>
</feature>
<keyword evidence="11" id="KW-0130">Cell adhesion</keyword>
<dbReference type="SUPFAM" id="SSF55486">
    <property type="entry name" value="Metalloproteases ('zincins'), catalytic domain"/>
    <property type="match status" value="2"/>
</dbReference>
<comment type="similarity">
    <text evidence="4 19">Belongs to the peptidase M8 family.</text>
</comment>
<dbReference type="PANTHER" id="PTHR10942:SF0">
    <property type="entry name" value="LEISHMANOLYSIN-LIKE PEPTIDASE"/>
    <property type="match status" value="1"/>
</dbReference>
<keyword evidence="12 18" id="KW-0482">Metalloprotease</keyword>
<keyword evidence="9 19" id="KW-0378">Hydrolase</keyword>
<evidence type="ECO:0000256" key="7">
    <source>
        <dbReference type="ARBA" id="ARBA00022723"/>
    </source>
</evidence>
<dbReference type="GO" id="GO:0004222">
    <property type="term" value="F:metalloendopeptidase activity"/>
    <property type="evidence" value="ECO:0007669"/>
    <property type="project" value="UniProtKB-UniRule"/>
</dbReference>
<evidence type="ECO:0000256" key="13">
    <source>
        <dbReference type="ARBA" id="ARBA00023136"/>
    </source>
</evidence>
<evidence type="ECO:0000256" key="9">
    <source>
        <dbReference type="ARBA" id="ARBA00022801"/>
    </source>
</evidence>
<protein>
    <recommendedName>
        <fullName evidence="5 19">Leishmanolysin</fullName>
        <ecNumber evidence="5 19">3.4.24.36</ecNumber>
    </recommendedName>
</protein>
<sequence length="354" mass="38263">MDACVGGSLPLSQPPPPPPVTHEVAHALGFSSVFFENAGIVMNVTNLRGKPFAAPVINSSTVVAKAREQYGCPTLEYLEVEDQGGSGSAGSHLKGRNAKDELMAPASAAGYYTNLTMAVFEDLGFYKADFSMAEVMPWGRNASCDFLTKKCMEDNITQWPEMFCNTTDENALRSSTPPPLPALPLSSLTALPHPPSHTWHAPTASESANALYAPIAPRCRRTSSTSPTSFQVPDGRFTCLPSLGGLSAFLDYCPFIVGYSNGACNQDPSRAPHALAQSAFFSENAAAVCAFEGDQRLLRRGALLGWGLPADDHPRGRDVRRHVREREVRHGGAHVQRPGARQQRLRRMHAGREC</sequence>
<evidence type="ECO:0000256" key="4">
    <source>
        <dbReference type="ARBA" id="ARBA00005860"/>
    </source>
</evidence>
<dbReference type="EMBL" id="LS997609">
    <property type="protein sequence ID" value="SYZ63446.1"/>
    <property type="molecule type" value="Genomic_DNA"/>
</dbReference>
<feature type="binding site" evidence="18">
    <location>
        <position position="22"/>
    </location>
    <ligand>
        <name>Zn(2+)</name>
        <dbReference type="ChEBI" id="CHEBI:29105"/>
        <note>catalytic</note>
    </ligand>
</feature>
<proteinExistence type="inferred from homology"/>
<evidence type="ECO:0000256" key="18">
    <source>
        <dbReference type="PIRSR" id="PIRSR601577-2"/>
    </source>
</evidence>
<evidence type="ECO:0000256" key="14">
    <source>
        <dbReference type="ARBA" id="ARBA00023145"/>
    </source>
</evidence>
<feature type="compositionally biased region" description="Basic residues" evidence="20">
    <location>
        <begin position="343"/>
        <end position="354"/>
    </location>
</feature>